<accession>A0A4R1QJ15</accession>
<organism evidence="3 4">
    <name type="scientific">Thermolongibacillus altinsuensis</name>
    <dbReference type="NCBI Taxonomy" id="575256"/>
    <lineage>
        <taxon>Bacteria</taxon>
        <taxon>Bacillati</taxon>
        <taxon>Bacillota</taxon>
        <taxon>Bacilli</taxon>
        <taxon>Bacillales</taxon>
        <taxon>Anoxybacillaceae</taxon>
        <taxon>Thermolongibacillus</taxon>
    </lineage>
</organism>
<dbReference type="EMBL" id="SLUL01000002">
    <property type="protein sequence ID" value="TCL52631.1"/>
    <property type="molecule type" value="Genomic_DNA"/>
</dbReference>
<reference evidence="3 4" key="1">
    <citation type="submission" date="2019-03" db="EMBL/GenBank/DDBJ databases">
        <title>Genomic Encyclopedia of Type Strains, Phase IV (KMG-IV): sequencing the most valuable type-strain genomes for metagenomic binning, comparative biology and taxonomic classification.</title>
        <authorList>
            <person name="Goeker M."/>
        </authorList>
    </citation>
    <scope>NUCLEOTIDE SEQUENCE [LARGE SCALE GENOMIC DNA]</scope>
    <source>
        <strain evidence="3 4">DSM 24979</strain>
    </source>
</reference>
<dbReference type="AlphaFoldDB" id="A0A4R1QJ15"/>
<evidence type="ECO:0000259" key="2">
    <source>
        <dbReference type="Pfam" id="PF09648"/>
    </source>
</evidence>
<gene>
    <name evidence="3" type="ORF">EDD69_10236</name>
</gene>
<evidence type="ECO:0000256" key="1">
    <source>
        <dbReference type="SAM" id="Phobius"/>
    </source>
</evidence>
<keyword evidence="1" id="KW-1133">Transmembrane helix</keyword>
<name>A0A4R1QJ15_9BACL</name>
<keyword evidence="4" id="KW-1185">Reference proteome</keyword>
<evidence type="ECO:0000313" key="3">
    <source>
        <dbReference type="EMBL" id="TCL52631.1"/>
    </source>
</evidence>
<sequence length="263" mass="30522">MSLDWSKTKTIFIITFLILDLFLGYQFMQKRSSSQLDVILETTIEEQLEADGITYVDLPKEVTKATYVSGKSKVFTKEEIEKLSNQQVETVNQSVLQAKFIKPILIQDPKEGYRLSEFLKQNIISGENYTFWKYDENTKTLIYFQQYDGKIIYNNVSSMLLIHLNDNNEMIGYEQTMLEDLEKDKKKQEILPAIKALETLYKKNLLKPGDRVTKIDLGYYALVQFTASQVLTPTWHVVVNGKTDYYVNAFEGQIISDENKVLE</sequence>
<keyword evidence="1" id="KW-0472">Membrane</keyword>
<keyword evidence="1" id="KW-0812">Transmembrane</keyword>
<dbReference type="Proteomes" id="UP000295658">
    <property type="component" value="Unassembled WGS sequence"/>
</dbReference>
<feature type="domain" description="Regulatory protein YycH-like" evidence="2">
    <location>
        <begin position="35"/>
        <end position="250"/>
    </location>
</feature>
<dbReference type="Gene3D" id="2.40.128.690">
    <property type="entry name" value="YycH protein, domain 3-like"/>
    <property type="match status" value="1"/>
</dbReference>
<comment type="caution">
    <text evidence="3">The sequence shown here is derived from an EMBL/GenBank/DDBJ whole genome shotgun (WGS) entry which is preliminary data.</text>
</comment>
<proteinExistence type="predicted"/>
<evidence type="ECO:0000313" key="4">
    <source>
        <dbReference type="Proteomes" id="UP000295658"/>
    </source>
</evidence>
<protein>
    <submittedName>
        <fullName evidence="3">Regulatory protein YycI of two-component signal transduction system YycFG</fullName>
    </submittedName>
</protein>
<dbReference type="Pfam" id="PF09648">
    <property type="entry name" value="YycI"/>
    <property type="match status" value="1"/>
</dbReference>
<dbReference type="GO" id="GO:0016020">
    <property type="term" value="C:membrane"/>
    <property type="evidence" value="ECO:0007669"/>
    <property type="project" value="InterPro"/>
</dbReference>
<dbReference type="InterPro" id="IPR018604">
    <property type="entry name" value="YycI-like"/>
</dbReference>
<feature type="transmembrane region" description="Helical" evidence="1">
    <location>
        <begin position="12"/>
        <end position="28"/>
    </location>
</feature>